<feature type="domain" description="ABC transmembrane type-1" evidence="10">
    <location>
        <begin position="84"/>
        <end position="288"/>
    </location>
</feature>
<dbReference type="EMBL" id="PXYL01000001">
    <property type="protein sequence ID" value="PSJ63587.1"/>
    <property type="molecule type" value="Genomic_DNA"/>
</dbReference>
<keyword evidence="6 8" id="KW-1133">Transmembrane helix</keyword>
<keyword evidence="7 8" id="KW-0472">Membrane</keyword>
<dbReference type="InterPro" id="IPR035906">
    <property type="entry name" value="MetI-like_sf"/>
</dbReference>
<comment type="similarity">
    <text evidence="2">Belongs to the binding-protein-dependent transport system permease family. CysTW subfamily.</text>
</comment>
<feature type="transmembrane region" description="Helical" evidence="8">
    <location>
        <begin position="210"/>
        <end position="240"/>
    </location>
</feature>
<dbReference type="OrthoDB" id="9807047at2"/>
<dbReference type="PANTHER" id="PTHR42929:SF5">
    <property type="entry name" value="ABC TRANSPORTER PERMEASE PROTEIN"/>
    <property type="match status" value="1"/>
</dbReference>
<evidence type="ECO:0000313" key="11">
    <source>
        <dbReference type="EMBL" id="PSJ63587.1"/>
    </source>
</evidence>
<evidence type="ECO:0000256" key="8">
    <source>
        <dbReference type="RuleBase" id="RU363032"/>
    </source>
</evidence>
<evidence type="ECO:0000256" key="6">
    <source>
        <dbReference type="ARBA" id="ARBA00022989"/>
    </source>
</evidence>
<gene>
    <name evidence="11" type="ORF">C7I85_00160</name>
</gene>
<feature type="transmembrane region" description="Helical" evidence="8">
    <location>
        <begin position="170"/>
        <end position="189"/>
    </location>
</feature>
<protein>
    <submittedName>
        <fullName evidence="11">ABC transporter permease</fullName>
    </submittedName>
</protein>
<keyword evidence="5 8" id="KW-0812">Transmembrane</keyword>
<dbReference type="SUPFAM" id="SSF161098">
    <property type="entry name" value="MetI-like"/>
    <property type="match status" value="1"/>
</dbReference>
<evidence type="ECO:0000259" key="10">
    <source>
        <dbReference type="PROSITE" id="PS50928"/>
    </source>
</evidence>
<sequence>MSQTIDTTAPGGSGPRQANGVAAQPRRWRLAAYPSLLALPAVLLLIAAMAYPLLTIVSRSFSEPEWGLQNYVWFFSTDVNIQVLLRTFSISAWVTLVCVIAAYPYAYLMTVVGPRMRLVLILCVLVPFWVSGVVRTLAWVILLQDSGVINSVLKAIGFGGVKLIRTPTGVVIGMAQVLLPFMILPLYSVMRGIDLRLVQAARSLGARPALAFWQVYLPLSLPGVFAGAIIVFILALGFYITPALLGGPRSTMLSTLVQSQVLSLLNWGRGGAMGVVLLVSTFILLALAAPLMRQRHKQASRS</sequence>
<evidence type="ECO:0000256" key="3">
    <source>
        <dbReference type="ARBA" id="ARBA00022448"/>
    </source>
</evidence>
<reference evidence="11 12" key="1">
    <citation type="submission" date="2018-03" db="EMBL/GenBank/DDBJ databases">
        <title>The draft genome of Mesorhizobium soli JCM 19897.</title>
        <authorList>
            <person name="Li L."/>
            <person name="Liu L."/>
            <person name="Liang L."/>
            <person name="Wang T."/>
            <person name="Zhang X."/>
        </authorList>
    </citation>
    <scope>NUCLEOTIDE SEQUENCE [LARGE SCALE GENOMIC DNA]</scope>
    <source>
        <strain evidence="11 12">JCM 19897</strain>
    </source>
</reference>
<keyword evidence="12" id="KW-1185">Reference proteome</keyword>
<dbReference type="RefSeq" id="WP_106721913.1">
    <property type="nucleotide sequence ID" value="NZ_PXYL01000001.1"/>
</dbReference>
<keyword evidence="3 8" id="KW-0813">Transport</keyword>
<name>A0A2P7SMC1_9HYPH</name>
<comment type="caution">
    <text evidence="11">The sequence shown here is derived from an EMBL/GenBank/DDBJ whole genome shotgun (WGS) entry which is preliminary data.</text>
</comment>
<feature type="transmembrane region" description="Helical" evidence="8">
    <location>
        <begin position="272"/>
        <end position="292"/>
    </location>
</feature>
<organism evidence="11 12">
    <name type="scientific">Pseudaminobacter soli</name>
    <name type="common">ex Li et al. 2025</name>
    <dbReference type="NCBI Taxonomy" id="1295366"/>
    <lineage>
        <taxon>Bacteria</taxon>
        <taxon>Pseudomonadati</taxon>
        <taxon>Pseudomonadota</taxon>
        <taxon>Alphaproteobacteria</taxon>
        <taxon>Hyphomicrobiales</taxon>
        <taxon>Phyllobacteriaceae</taxon>
        <taxon>Pseudaminobacter</taxon>
    </lineage>
</organism>
<dbReference type="AlphaFoldDB" id="A0A2P7SMC1"/>
<evidence type="ECO:0000256" key="5">
    <source>
        <dbReference type="ARBA" id="ARBA00022692"/>
    </source>
</evidence>
<proteinExistence type="inferred from homology"/>
<feature type="region of interest" description="Disordered" evidence="9">
    <location>
        <begin position="1"/>
        <end position="20"/>
    </location>
</feature>
<dbReference type="Gene3D" id="1.10.3720.10">
    <property type="entry name" value="MetI-like"/>
    <property type="match status" value="1"/>
</dbReference>
<dbReference type="GO" id="GO:0055085">
    <property type="term" value="P:transmembrane transport"/>
    <property type="evidence" value="ECO:0007669"/>
    <property type="project" value="InterPro"/>
</dbReference>
<feature type="transmembrane region" description="Helical" evidence="8">
    <location>
        <begin position="36"/>
        <end position="61"/>
    </location>
</feature>
<feature type="transmembrane region" description="Helical" evidence="8">
    <location>
        <begin position="81"/>
        <end position="106"/>
    </location>
</feature>
<evidence type="ECO:0000256" key="4">
    <source>
        <dbReference type="ARBA" id="ARBA00022475"/>
    </source>
</evidence>
<evidence type="ECO:0000256" key="2">
    <source>
        <dbReference type="ARBA" id="ARBA00007069"/>
    </source>
</evidence>
<dbReference type="PROSITE" id="PS50928">
    <property type="entry name" value="ABC_TM1"/>
    <property type="match status" value="1"/>
</dbReference>
<dbReference type="PANTHER" id="PTHR42929">
    <property type="entry name" value="INNER MEMBRANE ABC TRANSPORTER PERMEASE PROTEIN YDCU-RELATED-RELATED"/>
    <property type="match status" value="1"/>
</dbReference>
<dbReference type="GO" id="GO:0005886">
    <property type="term" value="C:plasma membrane"/>
    <property type="evidence" value="ECO:0007669"/>
    <property type="project" value="UniProtKB-SubCell"/>
</dbReference>
<evidence type="ECO:0000256" key="7">
    <source>
        <dbReference type="ARBA" id="ARBA00023136"/>
    </source>
</evidence>
<evidence type="ECO:0000313" key="12">
    <source>
        <dbReference type="Proteomes" id="UP000240653"/>
    </source>
</evidence>
<dbReference type="CDD" id="cd06261">
    <property type="entry name" value="TM_PBP2"/>
    <property type="match status" value="1"/>
</dbReference>
<evidence type="ECO:0000256" key="9">
    <source>
        <dbReference type="SAM" id="MobiDB-lite"/>
    </source>
</evidence>
<evidence type="ECO:0000256" key="1">
    <source>
        <dbReference type="ARBA" id="ARBA00004651"/>
    </source>
</evidence>
<accession>A0A2P7SMC1</accession>
<comment type="subcellular location">
    <subcellularLocation>
        <location evidence="1 8">Cell membrane</location>
        <topology evidence="1 8">Multi-pass membrane protein</topology>
    </subcellularLocation>
</comment>
<dbReference type="Pfam" id="PF00528">
    <property type="entry name" value="BPD_transp_1"/>
    <property type="match status" value="1"/>
</dbReference>
<keyword evidence="4" id="KW-1003">Cell membrane</keyword>
<dbReference type="Proteomes" id="UP000240653">
    <property type="component" value="Unassembled WGS sequence"/>
</dbReference>
<feature type="transmembrane region" description="Helical" evidence="8">
    <location>
        <begin position="118"/>
        <end position="142"/>
    </location>
</feature>
<dbReference type="InterPro" id="IPR000515">
    <property type="entry name" value="MetI-like"/>
</dbReference>